<accession>A0A375J0G5</accession>
<evidence type="ECO:0000256" key="1">
    <source>
        <dbReference type="SAM" id="MobiDB-lite"/>
    </source>
</evidence>
<gene>
    <name evidence="2" type="ORF">CBM2634_A160202</name>
</gene>
<name>A0A375J0G5_9BURK</name>
<evidence type="ECO:0000313" key="2">
    <source>
        <dbReference type="EMBL" id="SPR96846.1"/>
    </source>
</evidence>
<dbReference type="EMBL" id="OVTA01000008">
    <property type="protein sequence ID" value="SPR96846.1"/>
    <property type="molecule type" value="Genomic_DNA"/>
</dbReference>
<protein>
    <submittedName>
        <fullName evidence="2">Uncharacterized protein</fullName>
    </submittedName>
</protein>
<feature type="region of interest" description="Disordered" evidence="1">
    <location>
        <begin position="13"/>
        <end position="46"/>
    </location>
</feature>
<proteinExistence type="predicted"/>
<dbReference type="AlphaFoldDB" id="A0A375J0G5"/>
<sequence>MFHRINCPAWMSIEGHPHPGRHPGILNPSSQPRHAVGRFRSGTRQPRRATLCALSGARRPARLARSWPGTALAAAARLVRQRRGL</sequence>
<dbReference type="Proteomes" id="UP000256805">
    <property type="component" value="Unassembled WGS sequence"/>
</dbReference>
<evidence type="ECO:0000313" key="3">
    <source>
        <dbReference type="Proteomes" id="UP000256805"/>
    </source>
</evidence>
<reference evidence="2 3" key="1">
    <citation type="submission" date="2018-01" db="EMBL/GenBank/DDBJ databases">
        <authorList>
            <person name="Gaut B.S."/>
            <person name="Morton B.R."/>
            <person name="Clegg M.T."/>
            <person name="Duvall M.R."/>
        </authorList>
    </citation>
    <scope>NUCLEOTIDE SEQUENCE [LARGE SCALE GENOMIC DNA]</scope>
    <source>
        <strain evidence="2">Cupriavidus taiwanensis cmp 52</strain>
    </source>
</reference>
<organism evidence="2 3">
    <name type="scientific">Cupriavidus taiwanensis</name>
    <dbReference type="NCBI Taxonomy" id="164546"/>
    <lineage>
        <taxon>Bacteria</taxon>
        <taxon>Pseudomonadati</taxon>
        <taxon>Pseudomonadota</taxon>
        <taxon>Betaproteobacteria</taxon>
        <taxon>Burkholderiales</taxon>
        <taxon>Burkholderiaceae</taxon>
        <taxon>Cupriavidus</taxon>
    </lineage>
</organism>